<comment type="caution">
    <text evidence="3">The sequence shown here is derived from an EMBL/GenBank/DDBJ whole genome shotgun (WGS) entry which is preliminary data.</text>
</comment>
<organism evidence="3 4">
    <name type="scientific">Aeromicrobium piscarium</name>
    <dbReference type="NCBI Taxonomy" id="2590901"/>
    <lineage>
        <taxon>Bacteria</taxon>
        <taxon>Bacillati</taxon>
        <taxon>Actinomycetota</taxon>
        <taxon>Actinomycetes</taxon>
        <taxon>Propionibacteriales</taxon>
        <taxon>Nocardioidaceae</taxon>
        <taxon>Aeromicrobium</taxon>
    </lineage>
</organism>
<protein>
    <submittedName>
        <fullName evidence="3">LysM peptidoglycan-binding domain-containing protein</fullName>
    </submittedName>
</protein>
<name>A0A554S8S7_9ACTN</name>
<dbReference type="PROSITE" id="PS51782">
    <property type="entry name" value="LYSM"/>
    <property type="match status" value="1"/>
</dbReference>
<dbReference type="InterPro" id="IPR018392">
    <property type="entry name" value="LysM"/>
</dbReference>
<reference evidence="3 4" key="1">
    <citation type="submission" date="2019-07" db="EMBL/GenBank/DDBJ databases">
        <authorList>
            <person name="Zhao L.H."/>
        </authorList>
    </citation>
    <scope>NUCLEOTIDE SEQUENCE [LARGE SCALE GENOMIC DNA]</scope>
    <source>
        <strain evidence="3 4">Co35</strain>
    </source>
</reference>
<keyword evidence="1" id="KW-1133">Transmembrane helix</keyword>
<dbReference type="CDD" id="cd00118">
    <property type="entry name" value="LysM"/>
    <property type="match status" value="1"/>
</dbReference>
<dbReference type="Pfam" id="PF01476">
    <property type="entry name" value="LysM"/>
    <property type="match status" value="1"/>
</dbReference>
<evidence type="ECO:0000313" key="4">
    <source>
        <dbReference type="Proteomes" id="UP000316988"/>
    </source>
</evidence>
<feature type="domain" description="LysM" evidence="2">
    <location>
        <begin position="138"/>
        <end position="195"/>
    </location>
</feature>
<dbReference type="InterPro" id="IPR036779">
    <property type="entry name" value="LysM_dom_sf"/>
</dbReference>
<evidence type="ECO:0000256" key="1">
    <source>
        <dbReference type="SAM" id="Phobius"/>
    </source>
</evidence>
<evidence type="ECO:0000259" key="2">
    <source>
        <dbReference type="PROSITE" id="PS51782"/>
    </source>
</evidence>
<evidence type="ECO:0000313" key="3">
    <source>
        <dbReference type="EMBL" id="TSD62756.1"/>
    </source>
</evidence>
<feature type="transmembrane region" description="Helical" evidence="1">
    <location>
        <begin position="54"/>
        <end position="78"/>
    </location>
</feature>
<accession>A0A554S8S7</accession>
<dbReference type="AlphaFoldDB" id="A0A554S8S7"/>
<dbReference type="Gene3D" id="3.10.350.10">
    <property type="entry name" value="LysM domain"/>
    <property type="match status" value="1"/>
</dbReference>
<dbReference type="EMBL" id="VLNT01000007">
    <property type="protein sequence ID" value="TSD62756.1"/>
    <property type="molecule type" value="Genomic_DNA"/>
</dbReference>
<keyword evidence="4" id="KW-1185">Reference proteome</keyword>
<keyword evidence="1" id="KW-0472">Membrane</keyword>
<sequence length="199" mass="20797">MSSNDSISDRGIHMRRPWLTLGALLTTAAGLPHWPVWWSRLTTAIHDGDLTGVVTWAAALLGSALLAWIGLVGVVAVVHLPTARRLAPTWLLTLAIGTGVATTAVASGHPLDGAPLPNRAVVTEAPPVTNAPTSVPAVEHVVAPGDTLWAIAAAHLPADADIAVIGESVDRWHEENRQTIGDDPGVILPGQVLRAPEVR</sequence>
<proteinExistence type="predicted"/>
<dbReference type="Proteomes" id="UP000316988">
    <property type="component" value="Unassembled WGS sequence"/>
</dbReference>
<keyword evidence="1" id="KW-0812">Transmembrane</keyword>
<gene>
    <name evidence="3" type="ORF">FNM00_10275</name>
</gene>
<feature type="transmembrane region" description="Helical" evidence="1">
    <location>
        <begin position="90"/>
        <end position="111"/>
    </location>
</feature>
<dbReference type="OrthoDB" id="3210682at2"/>